<comment type="caution">
    <text evidence="2">The sequence shown here is derived from an EMBL/GenBank/DDBJ whole genome shotgun (WGS) entry which is preliminary data.</text>
</comment>
<dbReference type="AlphaFoldDB" id="A0AA39SQW1"/>
<sequence length="117" mass="13392">MEIAREEEEALIAAHRKEIEDTMEIAREGEWIDLTYQMQVQLGKRWVLLVAGLPLYQVVAGVLRFSTGNEVLRVLLMGGVRRLQVVKGLRREGWNAGLQLKLRNPWVLPNVKPHAQP</sequence>
<accession>A0AA39SQW1</accession>
<evidence type="ECO:0000313" key="3">
    <source>
        <dbReference type="Proteomes" id="UP001168877"/>
    </source>
</evidence>
<keyword evidence="3" id="KW-1185">Reference proteome</keyword>
<keyword evidence="1" id="KW-0812">Transmembrane</keyword>
<dbReference type="EMBL" id="JAUESC010000004">
    <property type="protein sequence ID" value="KAK0595385.1"/>
    <property type="molecule type" value="Genomic_DNA"/>
</dbReference>
<reference evidence="2" key="2">
    <citation type="submission" date="2023-06" db="EMBL/GenBank/DDBJ databases">
        <authorList>
            <person name="Swenson N.G."/>
            <person name="Wegrzyn J.L."/>
            <person name="Mcevoy S.L."/>
        </authorList>
    </citation>
    <scope>NUCLEOTIDE SEQUENCE</scope>
    <source>
        <strain evidence="2">NS2018</strain>
        <tissue evidence="2">Leaf</tissue>
    </source>
</reference>
<proteinExistence type="predicted"/>
<reference evidence="2" key="1">
    <citation type="journal article" date="2022" name="Plant J.">
        <title>Strategies of tolerance reflected in two North American maple genomes.</title>
        <authorList>
            <person name="McEvoy S.L."/>
            <person name="Sezen U.U."/>
            <person name="Trouern-Trend A."/>
            <person name="McMahon S.M."/>
            <person name="Schaberg P.G."/>
            <person name="Yang J."/>
            <person name="Wegrzyn J.L."/>
            <person name="Swenson N.G."/>
        </authorList>
    </citation>
    <scope>NUCLEOTIDE SEQUENCE</scope>
    <source>
        <strain evidence="2">NS2018</strain>
    </source>
</reference>
<evidence type="ECO:0000313" key="2">
    <source>
        <dbReference type="EMBL" id="KAK0595385.1"/>
    </source>
</evidence>
<evidence type="ECO:0000256" key="1">
    <source>
        <dbReference type="SAM" id="Phobius"/>
    </source>
</evidence>
<organism evidence="2 3">
    <name type="scientific">Acer saccharum</name>
    <name type="common">Sugar maple</name>
    <dbReference type="NCBI Taxonomy" id="4024"/>
    <lineage>
        <taxon>Eukaryota</taxon>
        <taxon>Viridiplantae</taxon>
        <taxon>Streptophyta</taxon>
        <taxon>Embryophyta</taxon>
        <taxon>Tracheophyta</taxon>
        <taxon>Spermatophyta</taxon>
        <taxon>Magnoliopsida</taxon>
        <taxon>eudicotyledons</taxon>
        <taxon>Gunneridae</taxon>
        <taxon>Pentapetalae</taxon>
        <taxon>rosids</taxon>
        <taxon>malvids</taxon>
        <taxon>Sapindales</taxon>
        <taxon>Sapindaceae</taxon>
        <taxon>Hippocastanoideae</taxon>
        <taxon>Acereae</taxon>
        <taxon>Acer</taxon>
    </lineage>
</organism>
<protein>
    <submittedName>
        <fullName evidence="2">Uncharacterized protein</fullName>
    </submittedName>
</protein>
<feature type="transmembrane region" description="Helical" evidence="1">
    <location>
        <begin position="46"/>
        <end position="67"/>
    </location>
</feature>
<name>A0AA39SQW1_ACESA</name>
<keyword evidence="1" id="KW-0472">Membrane</keyword>
<keyword evidence="1" id="KW-1133">Transmembrane helix</keyword>
<gene>
    <name evidence="2" type="ORF">LWI29_006098</name>
</gene>
<dbReference type="Proteomes" id="UP001168877">
    <property type="component" value="Unassembled WGS sequence"/>
</dbReference>